<dbReference type="Pfam" id="PF02776">
    <property type="entry name" value="TPP_enzyme_N"/>
    <property type="match status" value="1"/>
</dbReference>
<keyword evidence="3 6" id="KW-0460">Magnesium</keyword>
<comment type="function">
    <text evidence="6">Catalyzes the thiamine diphosphate-dependent decarboxylation of 2-oxoglutarate and the subsequent addition of the resulting succinic semialdehyde-thiamine pyrophosphate anion to isochorismate to yield 2-succinyl-5-enolpyruvyl-6-hydroxy-3-cyclohexene-1-carboxylate (SEPHCHC).</text>
</comment>
<dbReference type="EC" id="2.2.1.9" evidence="6"/>
<dbReference type="GO" id="GO:0009234">
    <property type="term" value="P:menaquinone biosynthetic process"/>
    <property type="evidence" value="ECO:0007669"/>
    <property type="project" value="UniProtKB-UniRule"/>
</dbReference>
<dbReference type="Pfam" id="PF02775">
    <property type="entry name" value="TPP_enzyme_C"/>
    <property type="match status" value="1"/>
</dbReference>
<dbReference type="UniPathway" id="UPA00079"/>
<evidence type="ECO:0000256" key="2">
    <source>
        <dbReference type="ARBA" id="ARBA00022723"/>
    </source>
</evidence>
<dbReference type="NCBIfam" id="TIGR00173">
    <property type="entry name" value="menD"/>
    <property type="match status" value="1"/>
</dbReference>
<dbReference type="RefSeq" id="WP_010526792.1">
    <property type="nucleotide sequence ID" value="NZ_AFSL01000019.1"/>
</dbReference>
<accession>A0A1I1VTI6</accession>
<dbReference type="PIRSF" id="PIRSF004983">
    <property type="entry name" value="MenD"/>
    <property type="match status" value="1"/>
</dbReference>
<comment type="subunit">
    <text evidence="6">Homodimer.</text>
</comment>
<dbReference type="FunCoup" id="A0A1I1VTI6">
    <property type="interactions" value="101"/>
</dbReference>
<dbReference type="EMBL" id="FONA01000003">
    <property type="protein sequence ID" value="SFD86346.1"/>
    <property type="molecule type" value="Genomic_DNA"/>
</dbReference>
<proteinExistence type="inferred from homology"/>
<comment type="pathway">
    <text evidence="6">Quinol/quinone metabolism; 1,4-dihydroxy-2-naphthoate biosynthesis; 1,4-dihydroxy-2-naphthoate from chorismate: step 2/7.</text>
</comment>
<dbReference type="SUPFAM" id="SSF52518">
    <property type="entry name" value="Thiamin diphosphate-binding fold (THDP-binding)"/>
    <property type="match status" value="2"/>
</dbReference>
<comment type="cofactor">
    <cofactor evidence="6">
        <name>Mg(2+)</name>
        <dbReference type="ChEBI" id="CHEBI:18420"/>
    </cofactor>
    <cofactor evidence="6">
        <name>Mn(2+)</name>
        <dbReference type="ChEBI" id="CHEBI:29035"/>
    </cofactor>
</comment>
<dbReference type="HAMAP" id="MF_01659">
    <property type="entry name" value="MenD"/>
    <property type="match status" value="1"/>
</dbReference>
<organism evidence="9 10">
    <name type="scientific">Thermophagus xiamenensis</name>
    <dbReference type="NCBI Taxonomy" id="385682"/>
    <lineage>
        <taxon>Bacteria</taxon>
        <taxon>Pseudomonadati</taxon>
        <taxon>Bacteroidota</taxon>
        <taxon>Bacteroidia</taxon>
        <taxon>Marinilabiliales</taxon>
        <taxon>Marinilabiliaceae</taxon>
        <taxon>Thermophagus</taxon>
    </lineage>
</organism>
<evidence type="ECO:0000256" key="3">
    <source>
        <dbReference type="ARBA" id="ARBA00022842"/>
    </source>
</evidence>
<gene>
    <name evidence="6" type="primary">menD</name>
    <name evidence="9" type="ORF">SAMN05444380_10363</name>
</gene>
<evidence type="ECO:0000259" key="8">
    <source>
        <dbReference type="Pfam" id="PF02776"/>
    </source>
</evidence>
<dbReference type="AlphaFoldDB" id="A0A1I1VTI6"/>
<evidence type="ECO:0000256" key="1">
    <source>
        <dbReference type="ARBA" id="ARBA00022679"/>
    </source>
</evidence>
<keyword evidence="1 6" id="KW-0808">Transferase</keyword>
<evidence type="ECO:0000313" key="10">
    <source>
        <dbReference type="Proteomes" id="UP000181976"/>
    </source>
</evidence>
<name>A0A1I1VTI6_9BACT</name>
<keyword evidence="2 6" id="KW-0479">Metal-binding</keyword>
<dbReference type="PANTHER" id="PTHR42916:SF1">
    <property type="entry name" value="PROTEIN PHYLLO, CHLOROPLASTIC"/>
    <property type="match status" value="1"/>
</dbReference>
<evidence type="ECO:0000256" key="6">
    <source>
        <dbReference type="HAMAP-Rule" id="MF_01659"/>
    </source>
</evidence>
<dbReference type="InterPro" id="IPR029061">
    <property type="entry name" value="THDP-binding"/>
</dbReference>
<dbReference type="OrthoDB" id="9791859at2"/>
<dbReference type="GO" id="GO:0000287">
    <property type="term" value="F:magnesium ion binding"/>
    <property type="evidence" value="ECO:0007669"/>
    <property type="project" value="UniProtKB-UniRule"/>
</dbReference>
<sequence>MSCTTSDKSIVSYIISHCYEQGVKYVVISPGSRNAPLILSFPASGKFHCLTIVDERSAAYFALGLARKTNTPVALICTSGTAVLNYGPALAEAYYQQVPLIAITADRPPELIDQADGQTIRQNNIFNNFIRYQCQLPVGKLSPAEVQLTNRLLNEAFRHALGPVSGPVHINVPFREPLYDTVKTESTVSPRVMPVRNDNPVDYSLVEELNSEISQYQKILFLVGATRGESLLNEVVALLAEKGVVVVTETLSNLSGEKVFENTDRLLEYFSSNVGTFCPDLLITLDVPVLSKRIKQLIRSCHPGAHWHFSNQDIIVDTYQCLTRQIRGDALPTLKAVSEKLKPFPFGYMNFWEKARLVTTEKHREFCAQVGWSDFKVFEMLSQSIPDGVEIHLGNSTPVRYAQLFEWKQKHIFEGNRGTSGIDGCVSTAAGAAFAGDRPVTLIVGDLSFLYDSNGLWHRYLPATFRVIVINNGGGGIFRYIPGPSETKELEPFFEAKGDYRCKGIAETFGLLYFTATNADELMNVLSDFWEDKGAPALLEIFTPGPRNGEILRGYFNYLRSD</sequence>
<keyword evidence="4 6" id="KW-0786">Thiamine pyrophosphate</keyword>
<dbReference type="STRING" id="385682.SAMN05444380_10363"/>
<dbReference type="Gene3D" id="3.40.50.970">
    <property type="match status" value="2"/>
</dbReference>
<dbReference type="CDD" id="cd07037">
    <property type="entry name" value="TPP_PYR_MenD"/>
    <property type="match status" value="1"/>
</dbReference>
<feature type="domain" description="Thiamine pyrophosphate enzyme TPP-binding" evidence="7">
    <location>
        <begin position="403"/>
        <end position="541"/>
    </location>
</feature>
<dbReference type="InterPro" id="IPR004433">
    <property type="entry name" value="MenaQ_synth_MenD"/>
</dbReference>
<dbReference type="Proteomes" id="UP000181976">
    <property type="component" value="Unassembled WGS sequence"/>
</dbReference>
<dbReference type="eggNOG" id="COG1165">
    <property type="taxonomic scope" value="Bacteria"/>
</dbReference>
<reference evidence="9 10" key="1">
    <citation type="submission" date="2016-10" db="EMBL/GenBank/DDBJ databases">
        <authorList>
            <person name="de Groot N.N."/>
        </authorList>
    </citation>
    <scope>NUCLEOTIDE SEQUENCE [LARGE SCALE GENOMIC DNA]</scope>
    <source>
        <strain evidence="9 10">DSM 19012</strain>
    </source>
</reference>
<comment type="cofactor">
    <cofactor evidence="6">
        <name>thiamine diphosphate</name>
        <dbReference type="ChEBI" id="CHEBI:58937"/>
    </cofactor>
    <text evidence="6">Binds 1 thiamine pyrophosphate per subunit.</text>
</comment>
<dbReference type="CDD" id="cd02009">
    <property type="entry name" value="TPP_SHCHC_synthase"/>
    <property type="match status" value="1"/>
</dbReference>
<dbReference type="InterPro" id="IPR011766">
    <property type="entry name" value="TPP_enzyme_TPP-bd"/>
</dbReference>
<dbReference type="GO" id="GO:0070204">
    <property type="term" value="F:2-succinyl-5-enolpyruvyl-6-hydroxy-3-cyclohexene-1-carboxylic-acid synthase activity"/>
    <property type="evidence" value="ECO:0007669"/>
    <property type="project" value="UniProtKB-UniRule"/>
</dbReference>
<dbReference type="InterPro" id="IPR012001">
    <property type="entry name" value="Thiamin_PyroP_enz_TPP-bd_dom"/>
</dbReference>
<protein>
    <recommendedName>
        <fullName evidence="6">2-succinyl-5-enolpyruvyl-6-hydroxy-3-cyclohexene-1-carboxylate synthase</fullName>
        <shortName evidence="6">SEPHCHC synthase</shortName>
        <ecNumber evidence="6">2.2.1.9</ecNumber>
    </recommendedName>
    <alternativeName>
        <fullName evidence="6">Menaquinone biosynthesis protein MenD</fullName>
    </alternativeName>
</protein>
<dbReference type="UniPathway" id="UPA01057">
    <property type="reaction ID" value="UER00164"/>
</dbReference>
<evidence type="ECO:0000256" key="4">
    <source>
        <dbReference type="ARBA" id="ARBA00023052"/>
    </source>
</evidence>
<evidence type="ECO:0000256" key="5">
    <source>
        <dbReference type="ARBA" id="ARBA00023211"/>
    </source>
</evidence>
<dbReference type="PANTHER" id="PTHR42916">
    <property type="entry name" value="2-SUCCINYL-5-ENOLPYRUVYL-6-HYDROXY-3-CYCLOHEXENE-1-CARBOXYLATE SYNTHASE"/>
    <property type="match status" value="1"/>
</dbReference>
<comment type="similarity">
    <text evidence="6">Belongs to the TPP enzyme family. MenD subfamily.</text>
</comment>
<comment type="catalytic activity">
    <reaction evidence="6">
        <text>isochorismate + 2-oxoglutarate + H(+) = 5-enolpyruvoyl-6-hydroxy-2-succinyl-cyclohex-3-ene-1-carboxylate + CO2</text>
        <dbReference type="Rhea" id="RHEA:25593"/>
        <dbReference type="ChEBI" id="CHEBI:15378"/>
        <dbReference type="ChEBI" id="CHEBI:16526"/>
        <dbReference type="ChEBI" id="CHEBI:16810"/>
        <dbReference type="ChEBI" id="CHEBI:29780"/>
        <dbReference type="ChEBI" id="CHEBI:58818"/>
        <dbReference type="EC" id="2.2.1.9"/>
    </reaction>
</comment>
<keyword evidence="6" id="KW-0474">Menaquinone biosynthesis</keyword>
<feature type="domain" description="Thiamine pyrophosphate enzyme N-terminal TPP-binding" evidence="8">
    <location>
        <begin position="12"/>
        <end position="118"/>
    </location>
</feature>
<evidence type="ECO:0000313" key="9">
    <source>
        <dbReference type="EMBL" id="SFD86346.1"/>
    </source>
</evidence>
<dbReference type="InParanoid" id="A0A1I1VTI6"/>
<keyword evidence="10" id="KW-1185">Reference proteome</keyword>
<comment type="pathway">
    <text evidence="6">Quinol/quinone metabolism; menaquinone biosynthesis.</text>
</comment>
<keyword evidence="5 6" id="KW-0464">Manganese</keyword>
<dbReference type="Gene3D" id="3.40.50.1220">
    <property type="entry name" value="TPP-binding domain"/>
    <property type="match status" value="1"/>
</dbReference>
<dbReference type="GO" id="GO:0030976">
    <property type="term" value="F:thiamine pyrophosphate binding"/>
    <property type="evidence" value="ECO:0007669"/>
    <property type="project" value="UniProtKB-UniRule"/>
</dbReference>
<evidence type="ECO:0000259" key="7">
    <source>
        <dbReference type="Pfam" id="PF02775"/>
    </source>
</evidence>
<dbReference type="GO" id="GO:0030145">
    <property type="term" value="F:manganese ion binding"/>
    <property type="evidence" value="ECO:0007669"/>
    <property type="project" value="UniProtKB-UniRule"/>
</dbReference>